<evidence type="ECO:0000313" key="12">
    <source>
        <dbReference type="Proteomes" id="UP000266234"/>
    </source>
</evidence>
<dbReference type="PANTHER" id="PTHR10830">
    <property type="entry name" value="DOLICHYL-DIPHOSPHOOLIGOSACCHARIDE--PROTEIN GLYCOSYLTRANSFERASE 48 KDA SUBUNIT"/>
    <property type="match status" value="1"/>
</dbReference>
<keyword evidence="12" id="KW-1185">Reference proteome</keyword>
<keyword evidence="11" id="KW-0808">Transferase</keyword>
<evidence type="ECO:0000256" key="8">
    <source>
        <dbReference type="RuleBase" id="RU361142"/>
    </source>
</evidence>
<dbReference type="STRING" id="694270.A0A395S7V1"/>
<comment type="subcellular location">
    <subcellularLocation>
        <location evidence="8">Endoplasmic reticulum membrane</location>
        <topology evidence="8">Single-pass type I membrane protein</topology>
    </subcellularLocation>
    <subcellularLocation>
        <location evidence="1">Membrane</location>
        <topology evidence="1">Single-pass type I membrane protein</topology>
    </subcellularLocation>
</comment>
<feature type="chain" id="PRO_5017102329" description="Dolichyl-diphosphooligosaccharide--protein glycosyltransferase subunit WBP1" evidence="8">
    <location>
        <begin position="19"/>
        <end position="458"/>
    </location>
</feature>
<keyword evidence="7 8" id="KW-0472">Membrane</keyword>
<dbReference type="Pfam" id="PF03345">
    <property type="entry name" value="OST48_N"/>
    <property type="match status" value="1"/>
</dbReference>
<dbReference type="EMBL" id="PXOG01000194">
    <property type="protein sequence ID" value="RGP68390.1"/>
    <property type="molecule type" value="Genomic_DNA"/>
</dbReference>
<evidence type="ECO:0000256" key="2">
    <source>
        <dbReference type="ARBA" id="ARBA00004922"/>
    </source>
</evidence>
<dbReference type="OrthoDB" id="29105at2759"/>
<evidence type="ECO:0000259" key="9">
    <source>
        <dbReference type="Pfam" id="PF03345"/>
    </source>
</evidence>
<evidence type="ECO:0000256" key="4">
    <source>
        <dbReference type="ARBA" id="ARBA00022692"/>
    </source>
</evidence>
<feature type="domain" description="OST48 N-terminal" evidence="9">
    <location>
        <begin position="25"/>
        <end position="284"/>
    </location>
</feature>
<dbReference type="AlphaFoldDB" id="A0A395S7V1"/>
<dbReference type="Proteomes" id="UP000266234">
    <property type="component" value="Unassembled WGS sequence"/>
</dbReference>
<comment type="pathway">
    <text evidence="2 8">Protein modification; protein glycosylation.</text>
</comment>
<comment type="subunit">
    <text evidence="8">Component of the oligosaccharyltransferase (OST) complex.</text>
</comment>
<comment type="function">
    <text evidence="8">Subunit of the oligosaccharyl transferase (OST) complex that catalyzes the initial transfer of a defined glycan (Glc(3)Man(9)GlcNAc(2) in eukaryotes) from the lipid carrier dolichol-pyrophosphate to an asparagine residue within an Asn-X-Ser/Thr consensus motif in nascent polypeptide chains, the first step in protein N-glycosylation. N-glycosylation occurs cotranslationally and the complex associates with the Sec61 complex at the channel-forming translocon complex that mediates protein translocation across the endoplasmic reticulum (ER).</text>
</comment>
<dbReference type="GO" id="GO:0016740">
    <property type="term" value="F:transferase activity"/>
    <property type="evidence" value="ECO:0007669"/>
    <property type="project" value="UniProtKB-KW"/>
</dbReference>
<reference evidence="11 12" key="1">
    <citation type="journal article" date="2018" name="PLoS Pathog.">
        <title>Evolution of structural diversity of trichothecenes, a family of toxins produced by plant pathogenic and entomopathogenic fungi.</title>
        <authorList>
            <person name="Proctor R.H."/>
            <person name="McCormick S.P."/>
            <person name="Kim H.S."/>
            <person name="Cardoza R.E."/>
            <person name="Stanley A.M."/>
            <person name="Lindo L."/>
            <person name="Kelly A."/>
            <person name="Brown D.W."/>
            <person name="Lee T."/>
            <person name="Vaughan M.M."/>
            <person name="Alexander N.J."/>
            <person name="Busman M."/>
            <person name="Gutierrez S."/>
        </authorList>
    </citation>
    <scope>NUCLEOTIDE SEQUENCE [LARGE SCALE GENOMIC DNA]</scope>
    <source>
        <strain evidence="11 12">NRRL 20695</strain>
    </source>
</reference>
<dbReference type="InterPro" id="IPR055457">
    <property type="entry name" value="OST48_N"/>
</dbReference>
<dbReference type="InterPro" id="IPR055459">
    <property type="entry name" value="OST48_MD"/>
</dbReference>
<sequence length="458" mass="51146">MRSLLSLVLFLFAALVSAVSTAGNRLLVVLDSPADKEAYTTFFRDLSERGYEITYESPKTESLALFQYGERTYDHLVFLPTKIKGLGPNLSPQSIVEFINAGGNILVTMSSTHVVPSTLAAVLAELDITLPVERTGKVVDHFVYDAVSAPKDHDVLVLEAPRNVRPGMKDYFEIPGAFLSVPHAVGHVLGNGALLTPVLRSPPTAYSYHPKEQNQTIEPDELFAAGKQLNLVTVFQARNSARVTVIGAAEMLQDKTFDTKVARKSGQAQFPANREFVTNLGAWTFQELGVLRVNKVEHRLDGSNVTNPEGYRIKNDVSYNISLSEYAWNNWQPFHLPEGDLIQLEFSMLSPFHRLSLKPIHVNDDEAIYSTNFTLPDQHGIFNFLVNYKRSFLTNVEEKNTVSVRHLAHDEYERSYSINGAWTGMAGNWATITGFIAFSVVWLYSKPAKKTFEAKKTQ</sequence>
<feature type="signal peptide" evidence="8">
    <location>
        <begin position="1"/>
        <end position="18"/>
    </location>
</feature>
<evidence type="ECO:0000256" key="3">
    <source>
        <dbReference type="ARBA" id="ARBA00008743"/>
    </source>
</evidence>
<evidence type="ECO:0000313" key="11">
    <source>
        <dbReference type="EMBL" id="RGP68390.1"/>
    </source>
</evidence>
<dbReference type="GO" id="GO:0018279">
    <property type="term" value="P:protein N-linked glycosylation via asparagine"/>
    <property type="evidence" value="ECO:0007669"/>
    <property type="project" value="UniProtKB-UniRule"/>
</dbReference>
<evidence type="ECO:0000259" key="10">
    <source>
        <dbReference type="Pfam" id="PF23358"/>
    </source>
</evidence>
<evidence type="ECO:0000256" key="7">
    <source>
        <dbReference type="ARBA" id="ARBA00023136"/>
    </source>
</evidence>
<protein>
    <recommendedName>
        <fullName evidence="8">Dolichyl-diphosphooligosaccharide--protein glycosyltransferase subunit WBP1</fullName>
        <shortName evidence="8">Oligosaccharyl transferase subunit WBP1</shortName>
    </recommendedName>
</protein>
<gene>
    <name evidence="11" type="ORF">FLONG3_8163</name>
</gene>
<feature type="domain" description="OST48 middle" evidence="10">
    <location>
        <begin position="304"/>
        <end position="446"/>
    </location>
</feature>
<accession>A0A395S7V1</accession>
<organism evidence="11 12">
    <name type="scientific">Fusarium longipes</name>
    <dbReference type="NCBI Taxonomy" id="694270"/>
    <lineage>
        <taxon>Eukaryota</taxon>
        <taxon>Fungi</taxon>
        <taxon>Dikarya</taxon>
        <taxon>Ascomycota</taxon>
        <taxon>Pezizomycotina</taxon>
        <taxon>Sordariomycetes</taxon>
        <taxon>Hypocreomycetidae</taxon>
        <taxon>Hypocreales</taxon>
        <taxon>Nectriaceae</taxon>
        <taxon>Fusarium</taxon>
    </lineage>
</organism>
<dbReference type="GO" id="GO:0008250">
    <property type="term" value="C:oligosaccharyltransferase complex"/>
    <property type="evidence" value="ECO:0007669"/>
    <property type="project" value="TreeGrafter"/>
</dbReference>
<keyword evidence="8" id="KW-0732">Signal</keyword>
<comment type="caution">
    <text evidence="11">The sequence shown here is derived from an EMBL/GenBank/DDBJ whole genome shotgun (WGS) entry which is preliminary data.</text>
</comment>
<keyword evidence="4 8" id="KW-0812">Transmembrane</keyword>
<evidence type="ECO:0000256" key="1">
    <source>
        <dbReference type="ARBA" id="ARBA00004479"/>
    </source>
</evidence>
<name>A0A395S7V1_9HYPO</name>
<dbReference type="PANTHER" id="PTHR10830:SF0">
    <property type="entry name" value="DOLICHYL-DIPHOSPHOOLIGOSACCHARIDE--PROTEIN GLYCOSYLTRANSFERASE 48 KDA SUBUNIT"/>
    <property type="match status" value="1"/>
</dbReference>
<dbReference type="Pfam" id="PF23358">
    <property type="entry name" value="OST48_MD"/>
    <property type="match status" value="1"/>
</dbReference>
<proteinExistence type="inferred from homology"/>
<evidence type="ECO:0000256" key="6">
    <source>
        <dbReference type="ARBA" id="ARBA00022989"/>
    </source>
</evidence>
<dbReference type="UniPathway" id="UPA00378"/>
<keyword evidence="5 8" id="KW-0256">Endoplasmic reticulum</keyword>
<comment type="similarity">
    <text evidence="3 8">Belongs to the DDOST 48 kDa subunit family.</text>
</comment>
<keyword evidence="6 8" id="KW-1133">Transmembrane helix</keyword>
<feature type="transmembrane region" description="Helical" evidence="8">
    <location>
        <begin position="426"/>
        <end position="445"/>
    </location>
</feature>
<dbReference type="InterPro" id="IPR005013">
    <property type="entry name" value="DDOST_48_kDa_subunit"/>
</dbReference>
<evidence type="ECO:0000256" key="5">
    <source>
        <dbReference type="ARBA" id="ARBA00022824"/>
    </source>
</evidence>